<accession>A0A813E0N3</accession>
<name>A0A813E0N3_POLGL</name>
<dbReference type="InterPro" id="IPR022657">
    <property type="entry name" value="De-COase2_CS"/>
</dbReference>
<dbReference type="GO" id="GO:0009089">
    <property type="term" value="P:lysine biosynthetic process via diaminopimelate"/>
    <property type="evidence" value="ECO:0007669"/>
    <property type="project" value="InterPro"/>
</dbReference>
<dbReference type="Pfam" id="PF02784">
    <property type="entry name" value="Orn_Arg_deC_N"/>
    <property type="match status" value="1"/>
</dbReference>
<keyword evidence="4" id="KW-0456">Lyase</keyword>
<sequence length="387" mass="42785">MAELVLSERMGLTGEEIMFTSNNTPLKEFRQAKKLGAVVNFDDLSHIEFLHKEDGLPDMVSFRYNPGPERTGNVLIGDPKAAKFGFTLDQLLTGFKRAKELGAKRFGLHTMVVSNCLKVDELVETARMLFMLASTIKEQTGIDVEMVNLGGGIGIPYKPDEQIIDGAALGDGIHELYKELILDKGLPAKRVVMECGRYITGPSGSLFTRVVHRKQIYKNYVGVDACMANLMRPGMYDAYHHISIVTNETPVPGLPPRDHVMPDNSKDLIVKQGVFDVVGGLCENNDKFAVDRPLNAEPRPGDMAIIHDSGPHGHSMGFNYNGKPRSAEYLYRPDGSVIEIRRAENLDDLFFTVDFPAALAMGSTPEGPVARLWREVFSCLSPLGKLF</sequence>
<dbReference type="InterPro" id="IPR022643">
    <property type="entry name" value="De-COase2_C"/>
</dbReference>
<keyword evidence="2" id="KW-0210">Decarboxylase</keyword>
<gene>
    <name evidence="7" type="ORF">PGLA1383_LOCUS13956</name>
</gene>
<comment type="caution">
    <text evidence="7">The sequence shown here is derived from an EMBL/GenBank/DDBJ whole genome shotgun (WGS) entry which is preliminary data.</text>
</comment>
<dbReference type="PROSITE" id="PS00879">
    <property type="entry name" value="ODR_DC_2_2"/>
    <property type="match status" value="1"/>
</dbReference>
<proteinExistence type="predicted"/>
<dbReference type="SUPFAM" id="SSF51419">
    <property type="entry name" value="PLP-binding barrel"/>
    <property type="match status" value="1"/>
</dbReference>
<dbReference type="PANTHER" id="PTHR43727:SF2">
    <property type="entry name" value="GROUP IV DECARBOXYLASE"/>
    <property type="match status" value="1"/>
</dbReference>
<dbReference type="EMBL" id="CAJNNV010007846">
    <property type="protein sequence ID" value="CAE8595445.1"/>
    <property type="molecule type" value="Genomic_DNA"/>
</dbReference>
<evidence type="ECO:0000256" key="3">
    <source>
        <dbReference type="ARBA" id="ARBA00022898"/>
    </source>
</evidence>
<evidence type="ECO:0000256" key="2">
    <source>
        <dbReference type="ARBA" id="ARBA00022793"/>
    </source>
</evidence>
<keyword evidence="3" id="KW-0663">Pyridoxal phosphate</keyword>
<dbReference type="InterPro" id="IPR002986">
    <property type="entry name" value="DAP_deCOOHase_LysA"/>
</dbReference>
<feature type="domain" description="Orn/DAP/Arg decarboxylase 2 N-terminal" evidence="6">
    <location>
        <begin position="3"/>
        <end position="200"/>
    </location>
</feature>
<dbReference type="Pfam" id="PF00278">
    <property type="entry name" value="Orn_DAP_Arg_deC"/>
    <property type="match status" value="1"/>
</dbReference>
<dbReference type="Gene3D" id="3.20.20.10">
    <property type="entry name" value="Alanine racemase"/>
    <property type="match status" value="1"/>
</dbReference>
<dbReference type="Gene3D" id="2.40.37.10">
    <property type="entry name" value="Lyase, Ornithine Decarboxylase, Chain A, domain 1"/>
    <property type="match status" value="1"/>
</dbReference>
<evidence type="ECO:0000256" key="1">
    <source>
        <dbReference type="ARBA" id="ARBA00001933"/>
    </source>
</evidence>
<evidence type="ECO:0000256" key="4">
    <source>
        <dbReference type="ARBA" id="ARBA00023239"/>
    </source>
</evidence>
<evidence type="ECO:0008006" key="9">
    <source>
        <dbReference type="Google" id="ProtNLM"/>
    </source>
</evidence>
<comment type="cofactor">
    <cofactor evidence="1">
        <name>pyridoxal 5'-phosphate</name>
        <dbReference type="ChEBI" id="CHEBI:597326"/>
    </cofactor>
</comment>
<dbReference type="SUPFAM" id="SSF50621">
    <property type="entry name" value="Alanine racemase C-terminal domain-like"/>
    <property type="match status" value="1"/>
</dbReference>
<dbReference type="OrthoDB" id="5034579at2759"/>
<keyword evidence="8" id="KW-1185">Reference proteome</keyword>
<protein>
    <recommendedName>
        <fullName evidence="9">Diaminopimelate decarboxylase</fullName>
    </recommendedName>
</protein>
<dbReference type="InterPro" id="IPR029066">
    <property type="entry name" value="PLP-binding_barrel"/>
</dbReference>
<feature type="domain" description="Orn/DAP/Arg decarboxylase 2 C-terminal" evidence="5">
    <location>
        <begin position="202"/>
        <end position="310"/>
    </location>
</feature>
<evidence type="ECO:0000313" key="7">
    <source>
        <dbReference type="EMBL" id="CAE8595445.1"/>
    </source>
</evidence>
<dbReference type="InterPro" id="IPR022644">
    <property type="entry name" value="De-COase2_N"/>
</dbReference>
<dbReference type="Proteomes" id="UP000654075">
    <property type="component" value="Unassembled WGS sequence"/>
</dbReference>
<dbReference type="AlphaFoldDB" id="A0A813E0N3"/>
<reference evidence="7" key="1">
    <citation type="submission" date="2021-02" db="EMBL/GenBank/DDBJ databases">
        <authorList>
            <person name="Dougan E. K."/>
            <person name="Rhodes N."/>
            <person name="Thang M."/>
            <person name="Chan C."/>
        </authorList>
    </citation>
    <scope>NUCLEOTIDE SEQUENCE</scope>
</reference>
<evidence type="ECO:0000259" key="5">
    <source>
        <dbReference type="Pfam" id="PF00278"/>
    </source>
</evidence>
<evidence type="ECO:0000259" key="6">
    <source>
        <dbReference type="Pfam" id="PF02784"/>
    </source>
</evidence>
<dbReference type="PANTHER" id="PTHR43727">
    <property type="entry name" value="DIAMINOPIMELATE DECARBOXYLASE"/>
    <property type="match status" value="1"/>
</dbReference>
<dbReference type="GO" id="GO:0008836">
    <property type="term" value="F:diaminopimelate decarboxylase activity"/>
    <property type="evidence" value="ECO:0007669"/>
    <property type="project" value="InterPro"/>
</dbReference>
<feature type="non-terminal residue" evidence="7">
    <location>
        <position position="387"/>
    </location>
</feature>
<evidence type="ECO:0000313" key="8">
    <source>
        <dbReference type="Proteomes" id="UP000654075"/>
    </source>
</evidence>
<dbReference type="InterPro" id="IPR009006">
    <property type="entry name" value="Ala_racemase/Decarboxylase_C"/>
</dbReference>
<dbReference type="CDD" id="cd06828">
    <property type="entry name" value="PLPDE_III_DapDC"/>
    <property type="match status" value="1"/>
</dbReference>
<organism evidence="7 8">
    <name type="scientific">Polarella glacialis</name>
    <name type="common">Dinoflagellate</name>
    <dbReference type="NCBI Taxonomy" id="89957"/>
    <lineage>
        <taxon>Eukaryota</taxon>
        <taxon>Sar</taxon>
        <taxon>Alveolata</taxon>
        <taxon>Dinophyceae</taxon>
        <taxon>Suessiales</taxon>
        <taxon>Suessiaceae</taxon>
        <taxon>Polarella</taxon>
    </lineage>
</organism>